<feature type="transmembrane region" description="Helical" evidence="5">
    <location>
        <begin position="341"/>
        <end position="358"/>
    </location>
</feature>
<feature type="transmembrane region" description="Helical" evidence="5">
    <location>
        <begin position="287"/>
        <end position="305"/>
    </location>
</feature>
<dbReference type="GO" id="GO:0055085">
    <property type="term" value="P:transmembrane transport"/>
    <property type="evidence" value="ECO:0007669"/>
    <property type="project" value="InterPro"/>
</dbReference>
<protein>
    <submittedName>
        <fullName evidence="7">Sodium-independent anion transporter</fullName>
    </submittedName>
</protein>
<keyword evidence="8" id="KW-1185">Reference proteome</keyword>
<feature type="transmembrane region" description="Helical" evidence="5">
    <location>
        <begin position="170"/>
        <end position="188"/>
    </location>
</feature>
<proteinExistence type="predicted"/>
<dbReference type="InterPro" id="IPR011547">
    <property type="entry name" value="SLC26A/SulP_dom"/>
</dbReference>
<feature type="transmembrane region" description="Helical" evidence="5">
    <location>
        <begin position="22"/>
        <end position="42"/>
    </location>
</feature>
<evidence type="ECO:0000256" key="1">
    <source>
        <dbReference type="ARBA" id="ARBA00004141"/>
    </source>
</evidence>
<feature type="transmembrane region" description="Helical" evidence="5">
    <location>
        <begin position="77"/>
        <end position="107"/>
    </location>
</feature>
<dbReference type="AlphaFoldDB" id="A0A9W6GIZ4"/>
<dbReference type="GO" id="GO:0016020">
    <property type="term" value="C:membrane"/>
    <property type="evidence" value="ECO:0007669"/>
    <property type="project" value="UniProtKB-SubCell"/>
</dbReference>
<organism evidence="7 8">
    <name type="scientific">Propionigenium maris DSM 9537</name>
    <dbReference type="NCBI Taxonomy" id="1123000"/>
    <lineage>
        <taxon>Bacteria</taxon>
        <taxon>Fusobacteriati</taxon>
        <taxon>Fusobacteriota</taxon>
        <taxon>Fusobacteriia</taxon>
        <taxon>Fusobacteriales</taxon>
        <taxon>Fusobacteriaceae</taxon>
        <taxon>Propionigenium</taxon>
    </lineage>
</organism>
<dbReference type="Pfam" id="PF01740">
    <property type="entry name" value="STAS"/>
    <property type="match status" value="1"/>
</dbReference>
<dbReference type="CDD" id="cd07042">
    <property type="entry name" value="STAS_SulP_like_sulfate_transporter"/>
    <property type="match status" value="1"/>
</dbReference>
<evidence type="ECO:0000313" key="7">
    <source>
        <dbReference type="EMBL" id="GLI54621.1"/>
    </source>
</evidence>
<dbReference type="PROSITE" id="PS50801">
    <property type="entry name" value="STAS"/>
    <property type="match status" value="1"/>
</dbReference>
<feature type="transmembrane region" description="Helical" evidence="5">
    <location>
        <begin position="378"/>
        <end position="405"/>
    </location>
</feature>
<sequence length="558" mass="60189">MYKPKLLTCLKDYSVEQFLVDVTSGIIVGIIALPLSIALGIASGVSPQVGLTTAIVGGFFVSLLGGSRVQIGGPTGAFIIIVLGIINEYGITGLTVATFMAGIILVLMGVFKIGNLIKFIPYPITTGFTNGIAVVIFSTQIKDFFGFELGSIPSEFIEKWGVYLSNLDKINPTSLFLGVLTVFIIVVLPKINERIPSPLVALIVATLIGQGFNLDVTTIGSQFGEIKGGLPTLNLVTVDLNLIKTLVVPAFTIALLGSIESLLSAVVADGMIGGNHRSNTELIGQGVANMFSSLFGGIPVTGAIARTAANVKNGGRTPVAGLVHSVFLLATMLLLMEYFKFVPMASLAGILLVVSYNMGDWEEFKTLNKCPKSDALVFLTTFIMTIVFDLTVAIEVGIVMAAFLFMRRMAEISGTNLVNLEERLDSDELRNNLKVGEGDIMYYEISGPFFFGAADKFIQAIKSINVMPRVLMIDLREVPTVDSTGFHALETFYKVCERSGTRAIFVNLDDKLFKILKKFGFIEMAGEENFCRDLAEATHRVRGHLEEGKQGEIASQVS</sequence>
<dbReference type="Pfam" id="PF00916">
    <property type="entry name" value="Sulfate_transp"/>
    <property type="match status" value="1"/>
</dbReference>
<comment type="subcellular location">
    <subcellularLocation>
        <location evidence="1">Membrane</location>
        <topology evidence="1">Multi-pass membrane protein</topology>
    </subcellularLocation>
</comment>
<comment type="caution">
    <text evidence="7">The sequence shown here is derived from an EMBL/GenBank/DDBJ whole genome shotgun (WGS) entry which is preliminary data.</text>
</comment>
<name>A0A9W6GIZ4_9FUSO</name>
<dbReference type="InterPro" id="IPR036513">
    <property type="entry name" value="STAS_dom_sf"/>
</dbReference>
<dbReference type="InterPro" id="IPR002645">
    <property type="entry name" value="STAS_dom"/>
</dbReference>
<dbReference type="RefSeq" id="WP_281832404.1">
    <property type="nucleotide sequence ID" value="NZ_BSDY01000001.1"/>
</dbReference>
<feature type="transmembrane region" description="Helical" evidence="5">
    <location>
        <begin position="49"/>
        <end position="71"/>
    </location>
</feature>
<feature type="transmembrane region" description="Helical" evidence="5">
    <location>
        <begin position="243"/>
        <end position="267"/>
    </location>
</feature>
<reference evidence="7" key="1">
    <citation type="submission" date="2022-12" db="EMBL/GenBank/DDBJ databases">
        <title>Reference genome sequencing for broad-spectrum identification of bacterial and archaeal isolates by mass spectrometry.</title>
        <authorList>
            <person name="Sekiguchi Y."/>
            <person name="Tourlousse D.M."/>
        </authorList>
    </citation>
    <scope>NUCLEOTIDE SEQUENCE</scope>
    <source>
        <strain evidence="7">10succ1</strain>
    </source>
</reference>
<keyword evidence="4 5" id="KW-0472">Membrane</keyword>
<dbReference type="Gene3D" id="3.30.750.24">
    <property type="entry name" value="STAS domain"/>
    <property type="match status" value="1"/>
</dbReference>
<keyword evidence="2 5" id="KW-0812">Transmembrane</keyword>
<dbReference type="Proteomes" id="UP001144471">
    <property type="component" value="Unassembled WGS sequence"/>
</dbReference>
<feature type="transmembrane region" description="Helical" evidence="5">
    <location>
        <begin position="200"/>
        <end position="223"/>
    </location>
</feature>
<evidence type="ECO:0000313" key="8">
    <source>
        <dbReference type="Proteomes" id="UP001144471"/>
    </source>
</evidence>
<accession>A0A9W6GIZ4</accession>
<evidence type="ECO:0000256" key="3">
    <source>
        <dbReference type="ARBA" id="ARBA00022989"/>
    </source>
</evidence>
<dbReference type="EMBL" id="BSDY01000001">
    <property type="protein sequence ID" value="GLI54621.1"/>
    <property type="molecule type" value="Genomic_DNA"/>
</dbReference>
<dbReference type="PANTHER" id="PTHR11814">
    <property type="entry name" value="SULFATE TRANSPORTER"/>
    <property type="match status" value="1"/>
</dbReference>
<evidence type="ECO:0000256" key="2">
    <source>
        <dbReference type="ARBA" id="ARBA00022692"/>
    </source>
</evidence>
<dbReference type="SUPFAM" id="SSF52091">
    <property type="entry name" value="SpoIIaa-like"/>
    <property type="match status" value="1"/>
</dbReference>
<evidence type="ECO:0000256" key="5">
    <source>
        <dbReference type="SAM" id="Phobius"/>
    </source>
</evidence>
<feature type="domain" description="STAS" evidence="6">
    <location>
        <begin position="439"/>
        <end position="541"/>
    </location>
</feature>
<dbReference type="InterPro" id="IPR001902">
    <property type="entry name" value="SLC26A/SulP_fam"/>
</dbReference>
<gene>
    <name evidence="7" type="ORF">PM10SUCC1_01360</name>
</gene>
<keyword evidence="3 5" id="KW-1133">Transmembrane helix</keyword>
<evidence type="ECO:0000256" key="4">
    <source>
        <dbReference type="ARBA" id="ARBA00023136"/>
    </source>
</evidence>
<feature type="transmembrane region" description="Helical" evidence="5">
    <location>
        <begin position="119"/>
        <end position="141"/>
    </location>
</feature>
<evidence type="ECO:0000259" key="6">
    <source>
        <dbReference type="PROSITE" id="PS50801"/>
    </source>
</evidence>